<organism evidence="2 3">
    <name type="scientific">candidate division WWE3 bacterium RIFOXYD1_FULL_43_17</name>
    <dbReference type="NCBI Taxonomy" id="1802652"/>
    <lineage>
        <taxon>Bacteria</taxon>
        <taxon>Katanobacteria</taxon>
    </lineage>
</organism>
<comment type="caution">
    <text evidence="2">The sequence shown here is derived from an EMBL/GenBank/DDBJ whole genome shotgun (WGS) entry which is preliminary data.</text>
</comment>
<keyword evidence="1" id="KW-1133">Transmembrane helix</keyword>
<name>A0A1F4XF56_UNCKA</name>
<protein>
    <submittedName>
        <fullName evidence="2">Uncharacterized protein</fullName>
    </submittedName>
</protein>
<accession>A0A1F4XF56</accession>
<evidence type="ECO:0000313" key="3">
    <source>
        <dbReference type="Proteomes" id="UP000177845"/>
    </source>
</evidence>
<gene>
    <name evidence="2" type="ORF">A3K01_01655</name>
</gene>
<dbReference type="AlphaFoldDB" id="A0A1F4XF56"/>
<proteinExistence type="predicted"/>
<reference evidence="2 3" key="1">
    <citation type="journal article" date="2016" name="Nat. Commun.">
        <title>Thousands of microbial genomes shed light on interconnected biogeochemical processes in an aquifer system.</title>
        <authorList>
            <person name="Anantharaman K."/>
            <person name="Brown C.T."/>
            <person name="Hug L.A."/>
            <person name="Sharon I."/>
            <person name="Castelle C.J."/>
            <person name="Probst A.J."/>
            <person name="Thomas B.C."/>
            <person name="Singh A."/>
            <person name="Wilkins M.J."/>
            <person name="Karaoz U."/>
            <person name="Brodie E.L."/>
            <person name="Williams K.H."/>
            <person name="Hubbard S.S."/>
            <person name="Banfield J.F."/>
        </authorList>
    </citation>
    <scope>NUCLEOTIDE SEQUENCE [LARGE SCALE GENOMIC DNA]</scope>
</reference>
<evidence type="ECO:0000313" key="2">
    <source>
        <dbReference type="EMBL" id="OGC80295.1"/>
    </source>
</evidence>
<keyword evidence="1" id="KW-0812">Transmembrane</keyword>
<feature type="transmembrane region" description="Helical" evidence="1">
    <location>
        <begin position="12"/>
        <end position="32"/>
    </location>
</feature>
<dbReference type="EMBL" id="MEWJ01000018">
    <property type="protein sequence ID" value="OGC80295.1"/>
    <property type="molecule type" value="Genomic_DNA"/>
</dbReference>
<dbReference type="Proteomes" id="UP000177845">
    <property type="component" value="Unassembled WGS sequence"/>
</dbReference>
<sequence length="194" mass="21628">MVNTVKILKKVALAIFILSLIVSILFLVSNYLSDAGSLPLKLNNTPSQERGDPDQDTAFSAYTGSYVTDPDLGAVTGTSEKNQTVLEFQEWLGKRWVFNENPVEPVDARYDFFVITKVNDGDVYARKDGNQEVTQLSLKCSPENTVLFKSFNMEFVSANFEISREIKSGDMLYTKCTSELCGVVGSECILIRRP</sequence>
<evidence type="ECO:0000256" key="1">
    <source>
        <dbReference type="SAM" id="Phobius"/>
    </source>
</evidence>
<keyword evidence="1" id="KW-0472">Membrane</keyword>